<reference evidence="13 14" key="1">
    <citation type="journal article" date="2022" name="Nat. Plants">
        <title>Genomes of leafy and leafless Platanthera orchids illuminate the evolution of mycoheterotrophy.</title>
        <authorList>
            <person name="Li M.H."/>
            <person name="Liu K.W."/>
            <person name="Li Z."/>
            <person name="Lu H.C."/>
            <person name="Ye Q.L."/>
            <person name="Zhang D."/>
            <person name="Wang J.Y."/>
            <person name="Li Y.F."/>
            <person name="Zhong Z.M."/>
            <person name="Liu X."/>
            <person name="Yu X."/>
            <person name="Liu D.K."/>
            <person name="Tu X.D."/>
            <person name="Liu B."/>
            <person name="Hao Y."/>
            <person name="Liao X.Y."/>
            <person name="Jiang Y.T."/>
            <person name="Sun W.H."/>
            <person name="Chen J."/>
            <person name="Chen Y.Q."/>
            <person name="Ai Y."/>
            <person name="Zhai J.W."/>
            <person name="Wu S.S."/>
            <person name="Zhou Z."/>
            <person name="Hsiao Y.Y."/>
            <person name="Wu W.L."/>
            <person name="Chen Y.Y."/>
            <person name="Lin Y.F."/>
            <person name="Hsu J.L."/>
            <person name="Li C.Y."/>
            <person name="Wang Z.W."/>
            <person name="Zhao X."/>
            <person name="Zhong W.Y."/>
            <person name="Ma X.K."/>
            <person name="Ma L."/>
            <person name="Huang J."/>
            <person name="Chen G.Z."/>
            <person name="Huang M.Z."/>
            <person name="Huang L."/>
            <person name="Peng D.H."/>
            <person name="Luo Y.B."/>
            <person name="Zou S.Q."/>
            <person name="Chen S.P."/>
            <person name="Lan S."/>
            <person name="Tsai W.C."/>
            <person name="Van de Peer Y."/>
            <person name="Liu Z.J."/>
        </authorList>
    </citation>
    <scope>NUCLEOTIDE SEQUENCE [LARGE SCALE GENOMIC DNA]</scope>
    <source>
        <strain evidence="13">Lor287</strain>
    </source>
</reference>
<comment type="caution">
    <text evidence="13">The sequence shown here is derived from an EMBL/GenBank/DDBJ whole genome shotgun (WGS) entry which is preliminary data.</text>
</comment>
<feature type="transmembrane region" description="Helical" evidence="10">
    <location>
        <begin position="686"/>
        <end position="706"/>
    </location>
</feature>
<sequence length="938" mass="104446">MAVLQSTSPSPPSPASPPISNPRVTVIALFPSPDHQQLLHLLLLLLLFLAARPSHSSSADISYADLCGSIVSPSTPSDVRDDSAGSFRLSSGYFVGGDPFLSQDSSIDFSIPRSFTFFSRSVLHTQTPGTLQVVGTLIFRGGGIHFSHRNLTSRGRSLRLVRPWIPRTFNRRGSLRFDLSGFWSEETGKLCMVGAGTGRSKKGINLDLSAVFKLRYPSISNITSSVVIGNLESLELIGSQNYFAPITLQAYSQRNYEYTKIPQALSSCSVLLDPADQSIEFLDRSKSICDASGNLLLLRTMLNLEHRRSVAPLSNSLGFQPESLKFTSIDCDEDGRFRALISLSNHSGLLTMMMLEPGTAMAAEGIWDHTKNQLCLLACRIKTVTDSLTDNPVDQCTIGITLAFPAVLTIERRSSIVGRIRSILNETTPGYFAAVPFLSFGYNTEYDLGLRYRYTKMDSVRKSCIDNDDDDEKYAKKRYPDPRNYRDSMFYLLIRTRGGNEGSGFANPVALGETLYRYPSMDLPELMAKDERIWNVSYNFRHSYVLKESSLSSEEQDTSAEGIYNTKTGMICMVGCRSSSSFVKQGNDLDSKDCNILINIQIPPLNPAPGENLNGTIRSTRDKGDPLFFDPLELSSHVMYRGQAAQSIWRTDIEIVMVLISLTFSCVFAGFQLLHASKHPGVLPSISITMLVVLTLGHMIILVLNFEAFSGNHKNQNVLPGGGGGWPEANEVVVRLMTLAAFLLHFRLLQIAWSARAADELRTNLWLAERKTIKLCLVICIAGGFLAWFVHPRPRKVLHHVPHLIAEDPHSHWEDMQSYAGLILDGFLFPQLILNALCDSKERSLALPFYVGTTILRVLPHVYDAYRSNHYVPHLESSYIYARPNGDLYSLAWDIIIPCGGILFAVIIYIQQRFSGRSIFCRRRKSPVMYEMVPVSSS</sequence>
<comment type="subcellular location">
    <subcellularLocation>
        <location evidence="2">Endomembrane system</location>
        <topology evidence="2">Multi-pass membrane protein</topology>
    </subcellularLocation>
</comment>
<keyword evidence="5" id="KW-0808">Transferase</keyword>
<name>A0AAP0G1N8_9ASPA</name>
<feature type="transmembrane region" description="Helical" evidence="10">
    <location>
        <begin position="773"/>
        <end position="791"/>
    </location>
</feature>
<evidence type="ECO:0000313" key="14">
    <source>
        <dbReference type="Proteomes" id="UP001418222"/>
    </source>
</evidence>
<comment type="catalytic activity">
    <reaction evidence="1">
        <text>S-ubiquitinyl-[E2 ubiquitin-conjugating enzyme]-L-cysteine + [acceptor protein]-L-lysine = [E2 ubiquitin-conjugating enzyme]-L-cysteine + N(6)-ubiquitinyl-[acceptor protein]-L-lysine.</text>
        <dbReference type="EC" id="2.3.2.27"/>
    </reaction>
</comment>
<feature type="domain" description="DUF2921" evidence="12">
    <location>
        <begin position="533"/>
        <end position="632"/>
    </location>
</feature>
<feature type="domain" description="SWEET-like" evidence="11">
    <location>
        <begin position="644"/>
        <end position="923"/>
    </location>
</feature>
<keyword evidence="9 10" id="KW-0472">Membrane</keyword>
<evidence type="ECO:0000259" key="12">
    <source>
        <dbReference type="Pfam" id="PF25333"/>
    </source>
</evidence>
<evidence type="ECO:0000259" key="11">
    <source>
        <dbReference type="Pfam" id="PF11145"/>
    </source>
</evidence>
<dbReference type="GO" id="GO:0061630">
    <property type="term" value="F:ubiquitin protein ligase activity"/>
    <property type="evidence" value="ECO:0007669"/>
    <property type="project" value="UniProtKB-EC"/>
</dbReference>
<comment type="pathway">
    <text evidence="3">Protein modification; protein ubiquitination.</text>
</comment>
<accession>A0AAP0G1N8</accession>
<keyword evidence="14" id="KW-1185">Reference proteome</keyword>
<dbReference type="EC" id="2.3.2.27" evidence="4"/>
<dbReference type="InterPro" id="IPR057425">
    <property type="entry name" value="DUF2921_N"/>
</dbReference>
<evidence type="ECO:0000256" key="6">
    <source>
        <dbReference type="ARBA" id="ARBA00022692"/>
    </source>
</evidence>
<organism evidence="13 14">
    <name type="scientific">Platanthera zijinensis</name>
    <dbReference type="NCBI Taxonomy" id="2320716"/>
    <lineage>
        <taxon>Eukaryota</taxon>
        <taxon>Viridiplantae</taxon>
        <taxon>Streptophyta</taxon>
        <taxon>Embryophyta</taxon>
        <taxon>Tracheophyta</taxon>
        <taxon>Spermatophyta</taxon>
        <taxon>Magnoliopsida</taxon>
        <taxon>Liliopsida</taxon>
        <taxon>Asparagales</taxon>
        <taxon>Orchidaceae</taxon>
        <taxon>Orchidoideae</taxon>
        <taxon>Orchideae</taxon>
        <taxon>Orchidinae</taxon>
        <taxon>Platanthera</taxon>
    </lineage>
</organism>
<evidence type="ECO:0000256" key="2">
    <source>
        <dbReference type="ARBA" id="ARBA00004127"/>
    </source>
</evidence>
<feature type="transmembrane region" description="Helical" evidence="10">
    <location>
        <begin position="655"/>
        <end position="674"/>
    </location>
</feature>
<gene>
    <name evidence="13" type="ORF">KSP39_PZI015726</name>
</gene>
<evidence type="ECO:0000256" key="9">
    <source>
        <dbReference type="ARBA" id="ARBA00023136"/>
    </source>
</evidence>
<keyword evidence="6 10" id="KW-0812">Transmembrane</keyword>
<feature type="transmembrane region" description="Helical" evidence="10">
    <location>
        <begin position="891"/>
        <end position="910"/>
    </location>
</feature>
<dbReference type="Pfam" id="PF11145">
    <property type="entry name" value="DUF2921"/>
    <property type="match status" value="1"/>
</dbReference>
<keyword evidence="8 10" id="KW-1133">Transmembrane helix</keyword>
<proteinExistence type="predicted"/>
<evidence type="ECO:0000256" key="4">
    <source>
        <dbReference type="ARBA" id="ARBA00012483"/>
    </source>
</evidence>
<dbReference type="GO" id="GO:0012505">
    <property type="term" value="C:endomembrane system"/>
    <property type="evidence" value="ECO:0007669"/>
    <property type="project" value="UniProtKB-SubCell"/>
</dbReference>
<evidence type="ECO:0000256" key="8">
    <source>
        <dbReference type="ARBA" id="ARBA00022989"/>
    </source>
</evidence>
<evidence type="ECO:0000256" key="5">
    <source>
        <dbReference type="ARBA" id="ARBA00022679"/>
    </source>
</evidence>
<dbReference type="EMBL" id="JBBWWQ010000013">
    <property type="protein sequence ID" value="KAK8933915.1"/>
    <property type="molecule type" value="Genomic_DNA"/>
</dbReference>
<feature type="domain" description="DUF2921" evidence="12">
    <location>
        <begin position="348"/>
        <end position="435"/>
    </location>
</feature>
<evidence type="ECO:0000256" key="1">
    <source>
        <dbReference type="ARBA" id="ARBA00000900"/>
    </source>
</evidence>
<dbReference type="PANTHER" id="PTHR33389">
    <property type="entry name" value="FAMILY PROTEIN, PUTATIVE (DUF2921)-RELATED"/>
    <property type="match status" value="1"/>
</dbReference>
<evidence type="ECO:0000313" key="13">
    <source>
        <dbReference type="EMBL" id="KAK8933915.1"/>
    </source>
</evidence>
<protein>
    <recommendedName>
        <fullName evidence="4">RING-type E3 ubiquitin transferase</fullName>
        <ecNumber evidence="4">2.3.2.27</ecNumber>
    </recommendedName>
</protein>
<feature type="transmembrane region" description="Helical" evidence="10">
    <location>
        <begin position="732"/>
        <end position="753"/>
    </location>
</feature>
<evidence type="ECO:0000256" key="3">
    <source>
        <dbReference type="ARBA" id="ARBA00004906"/>
    </source>
</evidence>
<evidence type="ECO:0000256" key="10">
    <source>
        <dbReference type="SAM" id="Phobius"/>
    </source>
</evidence>
<dbReference type="Proteomes" id="UP001418222">
    <property type="component" value="Unassembled WGS sequence"/>
</dbReference>
<dbReference type="PANTHER" id="PTHR33389:SF18">
    <property type="entry name" value="OS01G0677900 PROTEIN"/>
    <property type="match status" value="1"/>
</dbReference>
<dbReference type="AlphaFoldDB" id="A0AAP0G1N8"/>
<keyword evidence="7" id="KW-0833">Ubl conjugation pathway</keyword>
<dbReference type="InterPro" id="IPR021319">
    <property type="entry name" value="DUF2921"/>
</dbReference>
<evidence type="ECO:0000256" key="7">
    <source>
        <dbReference type="ARBA" id="ARBA00022786"/>
    </source>
</evidence>
<feature type="domain" description="DUF2921" evidence="12">
    <location>
        <begin position="63"/>
        <end position="247"/>
    </location>
</feature>
<dbReference type="Pfam" id="PF25333">
    <property type="entry name" value="DUF2921_N"/>
    <property type="match status" value="3"/>
</dbReference>